<evidence type="ECO:0000256" key="1">
    <source>
        <dbReference type="SAM" id="MobiDB-lite"/>
    </source>
</evidence>
<reference evidence="2" key="1">
    <citation type="submission" date="2020-10" db="EMBL/GenBank/DDBJ databases">
        <authorList>
            <person name="Kusch S."/>
        </authorList>
    </citation>
    <scope>NUCLEOTIDE SEQUENCE</scope>
    <source>
        <strain evidence="2">SwB9</strain>
    </source>
</reference>
<feature type="compositionally biased region" description="Polar residues" evidence="1">
    <location>
        <begin position="63"/>
        <end position="82"/>
    </location>
</feature>
<dbReference type="EMBL" id="CAJHIA010000013">
    <property type="protein sequence ID" value="CAD6444974.1"/>
    <property type="molecule type" value="Genomic_DNA"/>
</dbReference>
<sequence length="105" mass="11697">MRALPWNPNAPISPSTIIILVKNTPSQTSSNPTPIHSNPPPLLTIFPKPSPASTIPVSPQPTTPRTKNIKNPSYTPYETSTRARNHHILRHRWTIHRAQSPSSRT</sequence>
<keyword evidence="3" id="KW-1185">Reference proteome</keyword>
<organism evidence="2 3">
    <name type="scientific">Sclerotinia trifoliorum</name>
    <dbReference type="NCBI Taxonomy" id="28548"/>
    <lineage>
        <taxon>Eukaryota</taxon>
        <taxon>Fungi</taxon>
        <taxon>Dikarya</taxon>
        <taxon>Ascomycota</taxon>
        <taxon>Pezizomycotina</taxon>
        <taxon>Leotiomycetes</taxon>
        <taxon>Helotiales</taxon>
        <taxon>Sclerotiniaceae</taxon>
        <taxon>Sclerotinia</taxon>
    </lineage>
</organism>
<dbReference type="Proteomes" id="UP000624404">
    <property type="component" value="Unassembled WGS sequence"/>
</dbReference>
<evidence type="ECO:0000313" key="3">
    <source>
        <dbReference type="Proteomes" id="UP000624404"/>
    </source>
</evidence>
<gene>
    <name evidence="2" type="ORF">SCLTRI_LOCUS4766</name>
</gene>
<feature type="compositionally biased region" description="Polar residues" evidence="1">
    <location>
        <begin position="24"/>
        <end position="36"/>
    </location>
</feature>
<dbReference type="AlphaFoldDB" id="A0A8H2VUF3"/>
<evidence type="ECO:0000313" key="2">
    <source>
        <dbReference type="EMBL" id="CAD6444974.1"/>
    </source>
</evidence>
<protein>
    <submittedName>
        <fullName evidence="2">A2c31de3-5480-426e-977c-846a98f0d498-CDS</fullName>
    </submittedName>
</protein>
<proteinExistence type="predicted"/>
<comment type="caution">
    <text evidence="2">The sequence shown here is derived from an EMBL/GenBank/DDBJ whole genome shotgun (WGS) entry which is preliminary data.</text>
</comment>
<accession>A0A8H2VUF3</accession>
<name>A0A8H2VUF3_9HELO</name>
<feature type="region of interest" description="Disordered" evidence="1">
    <location>
        <begin position="24"/>
        <end position="85"/>
    </location>
</feature>